<dbReference type="GO" id="GO:0000444">
    <property type="term" value="C:MIS12/MIND type complex"/>
    <property type="evidence" value="ECO:0007669"/>
    <property type="project" value="InterPro"/>
</dbReference>
<feature type="compositionally biased region" description="Polar residues" evidence="1">
    <location>
        <begin position="453"/>
        <end position="463"/>
    </location>
</feature>
<feature type="region of interest" description="Disordered" evidence="1">
    <location>
        <begin position="218"/>
        <end position="287"/>
    </location>
</feature>
<feature type="compositionally biased region" description="Low complexity" evidence="1">
    <location>
        <begin position="91"/>
        <end position="100"/>
    </location>
</feature>
<evidence type="ECO:0000313" key="3">
    <source>
        <dbReference type="Proteomes" id="UP000799302"/>
    </source>
</evidence>
<dbReference type="EMBL" id="MU004238">
    <property type="protein sequence ID" value="KAF2666527.1"/>
    <property type="molecule type" value="Genomic_DNA"/>
</dbReference>
<keyword evidence="3" id="KW-1185">Reference proteome</keyword>
<feature type="compositionally biased region" description="Pro residues" evidence="1">
    <location>
        <begin position="101"/>
        <end position="110"/>
    </location>
</feature>
<dbReference type="AlphaFoldDB" id="A0A6A6U512"/>
<feature type="compositionally biased region" description="Basic and acidic residues" evidence="1">
    <location>
        <begin position="173"/>
        <end position="187"/>
    </location>
</feature>
<protein>
    <submittedName>
        <fullName evidence="2">Uncharacterized protein</fullName>
    </submittedName>
</protein>
<dbReference type="Pfam" id="PF08202">
    <property type="entry name" value="MIS13"/>
    <property type="match status" value="2"/>
</dbReference>
<proteinExistence type="predicted"/>
<evidence type="ECO:0000256" key="1">
    <source>
        <dbReference type="SAM" id="MobiDB-lite"/>
    </source>
</evidence>
<evidence type="ECO:0000313" key="2">
    <source>
        <dbReference type="EMBL" id="KAF2666527.1"/>
    </source>
</evidence>
<dbReference type="OrthoDB" id="3364649at2759"/>
<dbReference type="PANTHER" id="PTHR14778">
    <property type="entry name" value="KINETOCHORE-ASSOCIATED PROTEIN DSN1 HOMOLOG"/>
    <property type="match status" value="1"/>
</dbReference>
<organism evidence="2 3">
    <name type="scientific">Microthyrium microscopicum</name>
    <dbReference type="NCBI Taxonomy" id="703497"/>
    <lineage>
        <taxon>Eukaryota</taxon>
        <taxon>Fungi</taxon>
        <taxon>Dikarya</taxon>
        <taxon>Ascomycota</taxon>
        <taxon>Pezizomycotina</taxon>
        <taxon>Dothideomycetes</taxon>
        <taxon>Dothideomycetes incertae sedis</taxon>
        <taxon>Microthyriales</taxon>
        <taxon>Microthyriaceae</taxon>
        <taxon>Microthyrium</taxon>
    </lineage>
</organism>
<feature type="compositionally biased region" description="Polar residues" evidence="1">
    <location>
        <begin position="245"/>
        <end position="255"/>
    </location>
</feature>
<reference evidence="2" key="1">
    <citation type="journal article" date="2020" name="Stud. Mycol.">
        <title>101 Dothideomycetes genomes: a test case for predicting lifestyles and emergence of pathogens.</title>
        <authorList>
            <person name="Haridas S."/>
            <person name="Albert R."/>
            <person name="Binder M."/>
            <person name="Bloem J."/>
            <person name="Labutti K."/>
            <person name="Salamov A."/>
            <person name="Andreopoulos B."/>
            <person name="Baker S."/>
            <person name="Barry K."/>
            <person name="Bills G."/>
            <person name="Bluhm B."/>
            <person name="Cannon C."/>
            <person name="Castanera R."/>
            <person name="Culley D."/>
            <person name="Daum C."/>
            <person name="Ezra D."/>
            <person name="Gonzalez J."/>
            <person name="Henrissat B."/>
            <person name="Kuo A."/>
            <person name="Liang C."/>
            <person name="Lipzen A."/>
            <person name="Lutzoni F."/>
            <person name="Magnuson J."/>
            <person name="Mondo S."/>
            <person name="Nolan M."/>
            <person name="Ohm R."/>
            <person name="Pangilinan J."/>
            <person name="Park H.-J."/>
            <person name="Ramirez L."/>
            <person name="Alfaro M."/>
            <person name="Sun H."/>
            <person name="Tritt A."/>
            <person name="Yoshinaga Y."/>
            <person name="Zwiers L.-H."/>
            <person name="Turgeon B."/>
            <person name="Goodwin S."/>
            <person name="Spatafora J."/>
            <person name="Crous P."/>
            <person name="Grigoriev I."/>
        </authorList>
    </citation>
    <scope>NUCLEOTIDE SEQUENCE</scope>
    <source>
        <strain evidence="2">CBS 115976</strain>
    </source>
</reference>
<feature type="region of interest" description="Disordered" evidence="1">
    <location>
        <begin position="1"/>
        <end position="198"/>
    </location>
</feature>
<accession>A0A6A6U512</accession>
<dbReference type="GO" id="GO:0007059">
    <property type="term" value="P:chromosome segregation"/>
    <property type="evidence" value="ECO:0007669"/>
    <property type="project" value="InterPro"/>
</dbReference>
<gene>
    <name evidence="2" type="ORF">BT63DRAFT_481040</name>
</gene>
<name>A0A6A6U512_9PEZI</name>
<feature type="compositionally biased region" description="Basic and acidic residues" evidence="1">
    <location>
        <begin position="70"/>
        <end position="79"/>
    </location>
</feature>
<feature type="compositionally biased region" description="Polar residues" evidence="1">
    <location>
        <begin position="189"/>
        <end position="198"/>
    </location>
</feature>
<dbReference type="Proteomes" id="UP000799302">
    <property type="component" value="Unassembled WGS sequence"/>
</dbReference>
<dbReference type="PANTHER" id="PTHR14778:SF2">
    <property type="entry name" value="KINETOCHORE-ASSOCIATED PROTEIN DSN1 HOMOLOG"/>
    <property type="match status" value="1"/>
</dbReference>
<sequence length="570" mass="63045">MTALVARAPLEPLKMSAAQRTKRKATARVNMEDEDSAPLKKRSRIGGDDGLDDATGQKPLVKPGRKKKKVYDEEKDGFTFRRRNPKRTANETDATSSTSAPPAPDPPESAPEPRRKKAQPQVSPKADSPPKRRRSARLSAENEAPVVEKTAPAPKQRKSRTLERTPPPAQQPVRKEIRREESPRIDDAQNLNIKKSRQNGTTIALPFADTPVIKRNKAMRAAGGRNSSGDRRSSTGLRGRRASSLIDSGTSNGKNTPAEKRKFVDGPATLPKAARPAAQKIYGSGKKRRPSNGVYILLDFSALPPKQDLDANIIISDYVAIPHTEVDVDEFYKLIETGLFEPQRMRHLLIWCSTRALLEKPRGSTDKSTLETIAIESARQIQEELIKDFSSKSQLWDWFDRKDNPGPSLPKKPNPRNITNEAKLKELQDEIEHLEAEEKTWKELLPKSKPVTKPTSEPDSSEINQELLSDSQRAIMSSLKLSTSSNDSTQAISARIQAIAGKLEPTVDAFADGIHRLGTYADTAGQIADRIKGIWAKRLERRDEEAKASSGSADIASRDVLRALAGKLDE</sequence>
<feature type="region of interest" description="Disordered" evidence="1">
    <location>
        <begin position="442"/>
        <end position="463"/>
    </location>
</feature>
<dbReference type="GO" id="GO:0051301">
    <property type="term" value="P:cell division"/>
    <property type="evidence" value="ECO:0007669"/>
    <property type="project" value="InterPro"/>
</dbReference>
<dbReference type="InterPro" id="IPR013218">
    <property type="entry name" value="Dsn1/Mis13"/>
</dbReference>